<name>A0AAW6SSL2_9BACI</name>
<reference evidence="2" key="1">
    <citation type="submission" date="2023-03" db="EMBL/GenBank/DDBJ databases">
        <title>Bacterial isolates from washroom surfaces on a university campus.</title>
        <authorList>
            <person name="Holman D.B."/>
            <person name="Gzyl K.E."/>
            <person name="Taheri A.E."/>
        </authorList>
    </citation>
    <scope>NUCLEOTIDE SEQUENCE</scope>
    <source>
        <strain evidence="2">RD03</strain>
    </source>
</reference>
<evidence type="ECO:0000313" key="3">
    <source>
        <dbReference type="Proteomes" id="UP001159179"/>
    </source>
</evidence>
<feature type="region of interest" description="Disordered" evidence="1">
    <location>
        <begin position="492"/>
        <end position="511"/>
    </location>
</feature>
<dbReference type="EMBL" id="JAROYP010000001">
    <property type="protein sequence ID" value="MDH5159817.1"/>
    <property type="molecule type" value="Genomic_DNA"/>
</dbReference>
<accession>A0AAW6SSL2</accession>
<protein>
    <submittedName>
        <fullName evidence="2">Uncharacterized protein</fullName>
    </submittedName>
</protein>
<organism evidence="2 3">
    <name type="scientific">Heyndrickxia oleronia</name>
    <dbReference type="NCBI Taxonomy" id="38875"/>
    <lineage>
        <taxon>Bacteria</taxon>
        <taxon>Bacillati</taxon>
        <taxon>Bacillota</taxon>
        <taxon>Bacilli</taxon>
        <taxon>Bacillales</taxon>
        <taxon>Bacillaceae</taxon>
        <taxon>Heyndrickxia</taxon>
    </lineage>
</organism>
<dbReference type="RefSeq" id="WP_280615658.1">
    <property type="nucleotide sequence ID" value="NZ_JAROYP010000001.1"/>
</dbReference>
<proteinExistence type="predicted"/>
<dbReference type="Proteomes" id="UP001159179">
    <property type="component" value="Unassembled WGS sequence"/>
</dbReference>
<gene>
    <name evidence="2" type="ORF">P5X88_02650</name>
</gene>
<evidence type="ECO:0000313" key="2">
    <source>
        <dbReference type="EMBL" id="MDH5159817.1"/>
    </source>
</evidence>
<dbReference type="AlphaFoldDB" id="A0AAW6SSL2"/>
<comment type="caution">
    <text evidence="2">The sequence shown here is derived from an EMBL/GenBank/DDBJ whole genome shotgun (WGS) entry which is preliminary data.</text>
</comment>
<sequence>MAFNLRAILKLDDQFTNPMRKIERQMRQTERMTQKMSDSNSRLNSTMNKAKYQAYKMQSGMNAASASFLKFGKSVSSSMNVLQNSAHLRTYLREVRRGLPSLGKSGMDAFKTIGRGALSAGKAVLSLKTGFLGLAAAIGGVVAAKKVFSSTVGEAMKFEQSSIMIDAMFDNKKVSERYKDMMQKMAIDSPLLNSQDIFGNSKSFIMLTKNTDQLKEMWSLVERLNAVDPAQGVEGAVFALKELFSGDARSMVERFEMDRQTLKGIKNLPLERQLVELDKYFNKMGITQKLINEMGGTTLGIWNQVQEQLQLVFRQMGEPSLKVLRNFLTNILDKLQSGELDRFAQMGANIIEKIISGLTNGAIKIYNWFSALTSSPEFQKQTTLFGKVDFIISDLYEKFKSWYDSGGSEMITSVANDTTDFLINALNANIPRFVDIGLKIGSGIFQGIRESLGQHLTGNIPTTGRETKEQREALKNMTLEWDDIPNIKKNNGNIKSQYAKPPKGKSHASGLERVPYNGYQATLHKDEKVLTPEEAKAQRKGASGITIAKLADQIVVREDADIDKIAEALYFKINAELVGGA</sequence>
<evidence type="ECO:0000256" key="1">
    <source>
        <dbReference type="SAM" id="MobiDB-lite"/>
    </source>
</evidence>